<evidence type="ECO:0000256" key="1">
    <source>
        <dbReference type="SAM" id="Phobius"/>
    </source>
</evidence>
<proteinExistence type="predicted"/>
<feature type="transmembrane region" description="Helical" evidence="1">
    <location>
        <begin position="60"/>
        <end position="81"/>
    </location>
</feature>
<reference evidence="3" key="1">
    <citation type="submission" date="2018-04" db="EMBL/GenBank/DDBJ databases">
        <authorList>
            <person name="Cornet L."/>
        </authorList>
    </citation>
    <scope>NUCLEOTIDE SEQUENCE [LARGE SCALE GENOMIC DNA]</scope>
</reference>
<comment type="caution">
    <text evidence="2">The sequence shown here is derived from an EMBL/GenBank/DDBJ whole genome shotgun (WGS) entry which is preliminary data.</text>
</comment>
<dbReference type="AlphaFoldDB" id="A0A2W4TXW8"/>
<sequence>MIRQMITKLPPLARYPVARLIHCISIATLQKPSAHFLAAAVFVPLTAAVAMWVFSSLVRLLPYLLILSSAFYVALAAISFIRQSRKGR</sequence>
<keyword evidence="1" id="KW-1133">Transmembrane helix</keyword>
<feature type="transmembrane region" description="Helical" evidence="1">
    <location>
        <begin position="34"/>
        <end position="54"/>
    </location>
</feature>
<reference evidence="2 3" key="2">
    <citation type="submission" date="2018-06" db="EMBL/GenBank/DDBJ databases">
        <title>Metagenomic assembly of (sub)arctic Cyanobacteria and their associated microbiome from non-axenic cultures.</title>
        <authorList>
            <person name="Baurain D."/>
        </authorList>
    </citation>
    <scope>NUCLEOTIDE SEQUENCE [LARGE SCALE GENOMIC DNA]</scope>
    <source>
        <strain evidence="2">ULC129bin1</strain>
    </source>
</reference>
<accession>A0A2W4TXW8</accession>
<keyword evidence="1" id="KW-0472">Membrane</keyword>
<protein>
    <submittedName>
        <fullName evidence="2">Uncharacterized protein</fullName>
    </submittedName>
</protein>
<dbReference type="Proteomes" id="UP000249354">
    <property type="component" value="Unassembled WGS sequence"/>
</dbReference>
<keyword evidence="1" id="KW-0812">Transmembrane</keyword>
<gene>
    <name evidence="2" type="ORF">DCF25_16075</name>
</gene>
<dbReference type="EMBL" id="QBMC01000124">
    <property type="protein sequence ID" value="PZO13492.1"/>
    <property type="molecule type" value="Genomic_DNA"/>
</dbReference>
<name>A0A2W4TXW8_9CYAN</name>
<evidence type="ECO:0000313" key="3">
    <source>
        <dbReference type="Proteomes" id="UP000249354"/>
    </source>
</evidence>
<organism evidence="2 3">
    <name type="scientific">Leptolyngbya foveolarum</name>
    <dbReference type="NCBI Taxonomy" id="47253"/>
    <lineage>
        <taxon>Bacteria</taxon>
        <taxon>Bacillati</taxon>
        <taxon>Cyanobacteriota</taxon>
        <taxon>Cyanophyceae</taxon>
        <taxon>Leptolyngbyales</taxon>
        <taxon>Leptolyngbyaceae</taxon>
        <taxon>Leptolyngbya group</taxon>
        <taxon>Leptolyngbya</taxon>
    </lineage>
</organism>
<evidence type="ECO:0000313" key="2">
    <source>
        <dbReference type="EMBL" id="PZO13492.1"/>
    </source>
</evidence>